<keyword evidence="1" id="KW-0472">Membrane</keyword>
<keyword evidence="1" id="KW-1133">Transmembrane helix</keyword>
<name>A0ABS5W422_9SPHN</name>
<evidence type="ECO:0000313" key="3">
    <source>
        <dbReference type="Proteomes" id="UP000811255"/>
    </source>
</evidence>
<organism evidence="2 3">
    <name type="scientific">Croceibacterium selenioxidans</name>
    <dbReference type="NCBI Taxonomy" id="2838833"/>
    <lineage>
        <taxon>Bacteria</taxon>
        <taxon>Pseudomonadati</taxon>
        <taxon>Pseudomonadota</taxon>
        <taxon>Alphaproteobacteria</taxon>
        <taxon>Sphingomonadales</taxon>
        <taxon>Erythrobacteraceae</taxon>
        <taxon>Croceibacterium</taxon>
    </lineage>
</organism>
<comment type="caution">
    <text evidence="2">The sequence shown here is derived from an EMBL/GenBank/DDBJ whole genome shotgun (WGS) entry which is preliminary data.</text>
</comment>
<keyword evidence="1" id="KW-0812">Transmembrane</keyword>
<evidence type="ECO:0000313" key="2">
    <source>
        <dbReference type="EMBL" id="MBT2134507.1"/>
    </source>
</evidence>
<gene>
    <name evidence="2" type="ORF">KK137_09195</name>
</gene>
<dbReference type="Proteomes" id="UP000811255">
    <property type="component" value="Unassembled WGS sequence"/>
</dbReference>
<sequence length="624" mass="67736">MPREGSAKDHCDGCTFTFDIRTAGDIHIHNYCAPPDRAPTPNGPGDGEDCLACAPQGTCLPPVAGAKHKLSRAQKLTIRAARSKVPSLLAASTMHAIRRYGAGYSPANPLEQRLFGKLDALPPALLRCMVDGLDQIPPGQRGTLVTDQAFADPAQPLDPGQLVIGLIEEIKQRAALTLFGDPAAVERPGKDRLYVPVGEDFFTQVRICRINQLRTANYIPSLQPQEYTPDEVQQSCQPIIVNGEPQVVCEVQTGNCPGNPVAGVCGRVLDISQGESLELEGVNYFDVNAKVRLIDKDTNTISRDVEAFIFGDADTPRDEIVNGETVLINDCRVHDKATFTVPNDLPPGIYQVQVVVPNSVNKPGFGAEIASNVEYINVLPPPTARYQIVVERIIARKETAPASWGSDEVGLRTIACAMNLSDEPLAMTKTPFKDVLDGVEFDSGTSRNVERIVFASDQPILALVLGVLGHEIDSESAYNAQINEWSDVFVDLVKEQWEFLLSLISAGGGLGVAIKAVGWKGVIAAAIVAVVVIAIDFIYSLWAPADLIIEDNIALSIIDLDRLTSAAAPIPPAATFTSNAGIKVNVNKTIPPEKIPFQYRETREYVSDEEESRYELTYRYNRIA</sequence>
<evidence type="ECO:0000256" key="1">
    <source>
        <dbReference type="SAM" id="Phobius"/>
    </source>
</evidence>
<reference evidence="2 3" key="1">
    <citation type="submission" date="2021-05" db="EMBL/GenBank/DDBJ databases">
        <title>Croceibacterium sp. LX-88 genome sequence.</title>
        <authorList>
            <person name="Luo X."/>
        </authorList>
    </citation>
    <scope>NUCLEOTIDE SEQUENCE [LARGE SCALE GENOMIC DNA]</scope>
    <source>
        <strain evidence="2 3">LX-88</strain>
    </source>
</reference>
<accession>A0ABS5W422</accession>
<protein>
    <submittedName>
        <fullName evidence="2">Uncharacterized protein</fullName>
    </submittedName>
</protein>
<dbReference type="RefSeq" id="WP_214536150.1">
    <property type="nucleotide sequence ID" value="NZ_JAHFVK010000002.1"/>
</dbReference>
<keyword evidence="3" id="KW-1185">Reference proteome</keyword>
<feature type="transmembrane region" description="Helical" evidence="1">
    <location>
        <begin position="521"/>
        <end position="542"/>
    </location>
</feature>
<proteinExistence type="predicted"/>
<dbReference type="EMBL" id="JAHFVK010000002">
    <property type="protein sequence ID" value="MBT2134507.1"/>
    <property type="molecule type" value="Genomic_DNA"/>
</dbReference>